<keyword evidence="2" id="KW-1185">Reference proteome</keyword>
<reference evidence="1 2" key="1">
    <citation type="submission" date="2018-06" db="EMBL/GenBank/DDBJ databases">
        <title>Comparative genomics of Brasilonema spp. strains.</title>
        <authorList>
            <person name="Alvarenga D.O."/>
            <person name="Fiore M.F."/>
            <person name="Varani A.M."/>
        </authorList>
    </citation>
    <scope>NUCLEOTIDE SEQUENCE [LARGE SCALE GENOMIC DNA]</scope>
    <source>
        <strain evidence="1 2">CENA114</strain>
    </source>
</reference>
<accession>A0A856MMN8</accession>
<protein>
    <submittedName>
        <fullName evidence="1">Uncharacterized protein</fullName>
    </submittedName>
</protein>
<gene>
    <name evidence="1" type="ORF">DP114_30685</name>
</gene>
<evidence type="ECO:0000313" key="1">
    <source>
        <dbReference type="EMBL" id="QDL11679.1"/>
    </source>
</evidence>
<sequence length="94" mass="9604">MDGEVEGDVVGVVPVGVLAELGVRVFFTVPVFFFLVVEGFIVPPGLVVAPEVGVGDVVVAGEDIVPCACTAGAVRATGAATTRDRSKAFVILFI</sequence>
<proteinExistence type="predicted"/>
<dbReference type="Proteomes" id="UP000503129">
    <property type="component" value="Chromosome"/>
</dbReference>
<evidence type="ECO:0000313" key="2">
    <source>
        <dbReference type="Proteomes" id="UP000503129"/>
    </source>
</evidence>
<name>A0A856MMN8_9CYAN</name>
<dbReference type="KEGG" id="bsen:DP114_30685"/>
<dbReference type="AlphaFoldDB" id="A0A856MMN8"/>
<dbReference type="EMBL" id="CP030118">
    <property type="protein sequence ID" value="QDL11679.1"/>
    <property type="molecule type" value="Genomic_DNA"/>
</dbReference>
<organism evidence="1 2">
    <name type="scientific">Brasilonema sennae CENA114</name>
    <dbReference type="NCBI Taxonomy" id="415709"/>
    <lineage>
        <taxon>Bacteria</taxon>
        <taxon>Bacillati</taxon>
        <taxon>Cyanobacteriota</taxon>
        <taxon>Cyanophyceae</taxon>
        <taxon>Nostocales</taxon>
        <taxon>Scytonemataceae</taxon>
        <taxon>Brasilonema</taxon>
        <taxon>Bromeliae group (in: Brasilonema)</taxon>
    </lineage>
</organism>